<evidence type="ECO:0000256" key="3">
    <source>
        <dbReference type="ARBA" id="ARBA00011881"/>
    </source>
</evidence>
<evidence type="ECO:0000256" key="6">
    <source>
        <dbReference type="ARBA" id="ARBA00023157"/>
    </source>
</evidence>
<dbReference type="InterPro" id="IPR036896">
    <property type="entry name" value="Avidin-like_sf"/>
</dbReference>
<keyword evidence="7" id="KW-0325">Glycoprotein</keyword>
<comment type="caution">
    <text evidence="10">The sequence shown here is derived from an EMBL/GenBank/DDBJ whole genome shotgun (WGS) entry which is preliminary data.</text>
</comment>
<evidence type="ECO:0008006" key="12">
    <source>
        <dbReference type="Google" id="ProtNLM"/>
    </source>
</evidence>
<dbReference type="InterPro" id="IPR005468">
    <property type="entry name" value="Avidin/str"/>
</dbReference>
<organism evidence="10 11">
    <name type="scientific">Pleurodeles waltl</name>
    <name type="common">Iberian ribbed newt</name>
    <dbReference type="NCBI Taxonomy" id="8319"/>
    <lineage>
        <taxon>Eukaryota</taxon>
        <taxon>Metazoa</taxon>
        <taxon>Chordata</taxon>
        <taxon>Craniata</taxon>
        <taxon>Vertebrata</taxon>
        <taxon>Euteleostomi</taxon>
        <taxon>Amphibia</taxon>
        <taxon>Batrachia</taxon>
        <taxon>Caudata</taxon>
        <taxon>Salamandroidea</taxon>
        <taxon>Salamandridae</taxon>
        <taxon>Pleurodelinae</taxon>
        <taxon>Pleurodeles</taxon>
    </lineage>
</organism>
<dbReference type="SUPFAM" id="SSF50876">
    <property type="entry name" value="Avidin/streptavidin"/>
    <property type="match status" value="1"/>
</dbReference>
<evidence type="ECO:0000256" key="2">
    <source>
        <dbReference type="ARBA" id="ARBA00006297"/>
    </source>
</evidence>
<sequence length="132" mass="14663">MSRYFSDQCNLTGVWENDLGSQMTFSKVDKEGLLTGSYQTAVSVSGDPVNTSPLVGYQQKNNQNADGPTFGFTVKWASTATTTSFGGQCFVDQNGKEVLKTMWLLRDHAEKYNEDWKATRVGTNVFTRAAKR</sequence>
<keyword evidence="5" id="KW-0732">Signal</keyword>
<evidence type="ECO:0000256" key="8">
    <source>
        <dbReference type="ARBA" id="ARBA00023267"/>
    </source>
</evidence>
<dbReference type="PROSITE" id="PS00577">
    <property type="entry name" value="AVIDIN_1"/>
    <property type="match status" value="1"/>
</dbReference>
<dbReference type="Proteomes" id="UP001066276">
    <property type="component" value="Chromosome 9"/>
</dbReference>
<dbReference type="PANTHER" id="PTHR34399">
    <property type="entry name" value="AVIDIN-RELATED"/>
    <property type="match status" value="1"/>
</dbReference>
<feature type="disulfide bond" evidence="9">
    <location>
        <begin position="9"/>
        <end position="89"/>
    </location>
</feature>
<accession>A0AAV7N089</accession>
<dbReference type="Pfam" id="PF01382">
    <property type="entry name" value="Avidin"/>
    <property type="match status" value="1"/>
</dbReference>
<evidence type="ECO:0000313" key="10">
    <source>
        <dbReference type="EMBL" id="KAJ1108854.1"/>
    </source>
</evidence>
<dbReference type="InterPro" id="IPR005469">
    <property type="entry name" value="Avidin"/>
</dbReference>
<dbReference type="GO" id="GO:0009374">
    <property type="term" value="F:biotin binding"/>
    <property type="evidence" value="ECO:0007669"/>
    <property type="project" value="InterPro"/>
</dbReference>
<dbReference type="PROSITE" id="PS51326">
    <property type="entry name" value="AVIDIN_2"/>
    <property type="match status" value="1"/>
</dbReference>
<protein>
    <recommendedName>
        <fullName evidence="12">Avidin</fullName>
    </recommendedName>
</protein>
<keyword evidence="11" id="KW-1185">Reference proteome</keyword>
<reference evidence="10" key="1">
    <citation type="journal article" date="2022" name="bioRxiv">
        <title>Sequencing and chromosome-scale assembly of the giantPleurodeles waltlgenome.</title>
        <authorList>
            <person name="Brown T."/>
            <person name="Elewa A."/>
            <person name="Iarovenko S."/>
            <person name="Subramanian E."/>
            <person name="Araus A.J."/>
            <person name="Petzold A."/>
            <person name="Susuki M."/>
            <person name="Suzuki K.-i.T."/>
            <person name="Hayashi T."/>
            <person name="Toyoda A."/>
            <person name="Oliveira C."/>
            <person name="Osipova E."/>
            <person name="Leigh N.D."/>
            <person name="Simon A."/>
            <person name="Yun M.H."/>
        </authorList>
    </citation>
    <scope>NUCLEOTIDE SEQUENCE</scope>
    <source>
        <strain evidence="10">20211129_DDA</strain>
        <tissue evidence="10">Liver</tissue>
    </source>
</reference>
<evidence type="ECO:0000256" key="9">
    <source>
        <dbReference type="PIRSR" id="PIRSR605468-51"/>
    </source>
</evidence>
<evidence type="ECO:0000313" key="11">
    <source>
        <dbReference type="Proteomes" id="UP001066276"/>
    </source>
</evidence>
<dbReference type="EMBL" id="JANPWB010000013">
    <property type="protein sequence ID" value="KAJ1108854.1"/>
    <property type="molecule type" value="Genomic_DNA"/>
</dbReference>
<evidence type="ECO:0000256" key="1">
    <source>
        <dbReference type="ARBA" id="ARBA00004613"/>
    </source>
</evidence>
<comment type="similarity">
    <text evidence="2">Belongs to the avidin/streptavidin family.</text>
</comment>
<dbReference type="GO" id="GO:0005576">
    <property type="term" value="C:extracellular region"/>
    <property type="evidence" value="ECO:0007669"/>
    <property type="project" value="UniProtKB-SubCell"/>
</dbReference>
<evidence type="ECO:0000256" key="5">
    <source>
        <dbReference type="ARBA" id="ARBA00022729"/>
    </source>
</evidence>
<keyword evidence="4" id="KW-0964">Secreted</keyword>
<dbReference type="Gene3D" id="2.40.128.30">
    <property type="entry name" value="Avidin-like"/>
    <property type="match status" value="1"/>
</dbReference>
<dbReference type="InterPro" id="IPR017889">
    <property type="entry name" value="Avidin-like_CS"/>
</dbReference>
<evidence type="ECO:0000256" key="7">
    <source>
        <dbReference type="ARBA" id="ARBA00023180"/>
    </source>
</evidence>
<keyword evidence="8" id="KW-0092">Biotin</keyword>
<proteinExistence type="inferred from homology"/>
<gene>
    <name evidence="10" type="ORF">NDU88_006224</name>
</gene>
<dbReference type="PRINTS" id="PR00709">
    <property type="entry name" value="AVIDIN"/>
</dbReference>
<comment type="subcellular location">
    <subcellularLocation>
        <location evidence="1">Secreted</location>
    </subcellularLocation>
</comment>
<dbReference type="PANTHER" id="PTHR34399:SF3">
    <property type="entry name" value="AVID PROTEIN-RELATED"/>
    <property type="match status" value="1"/>
</dbReference>
<comment type="subunit">
    <text evidence="3">Homotetramer.</text>
</comment>
<dbReference type="AlphaFoldDB" id="A0AAV7N089"/>
<dbReference type="InterPro" id="IPR051764">
    <property type="entry name" value="Avidin/Streptavidin-rel"/>
</dbReference>
<name>A0AAV7N089_PLEWA</name>
<evidence type="ECO:0000256" key="4">
    <source>
        <dbReference type="ARBA" id="ARBA00022525"/>
    </source>
</evidence>
<keyword evidence="6 9" id="KW-1015">Disulfide bond</keyword>